<evidence type="ECO:0000256" key="2">
    <source>
        <dbReference type="SAM" id="SignalP"/>
    </source>
</evidence>
<keyword evidence="2" id="KW-0732">Signal</keyword>
<feature type="compositionally biased region" description="Polar residues" evidence="1">
    <location>
        <begin position="25"/>
        <end position="42"/>
    </location>
</feature>
<comment type="caution">
    <text evidence="3">The sequence shown here is derived from an EMBL/GenBank/DDBJ whole genome shotgun (WGS) entry which is preliminary data.</text>
</comment>
<dbReference type="EMBL" id="PDNA01000003">
    <property type="protein sequence ID" value="PGH27921.1"/>
    <property type="molecule type" value="Genomic_DNA"/>
</dbReference>
<feature type="region of interest" description="Disordered" evidence="1">
    <location>
        <begin position="265"/>
        <end position="308"/>
    </location>
</feature>
<name>A0A2B7Z3I4_POLH7</name>
<proteinExistence type="predicted"/>
<feature type="region of interest" description="Disordered" evidence="1">
    <location>
        <begin position="195"/>
        <end position="214"/>
    </location>
</feature>
<evidence type="ECO:0000313" key="4">
    <source>
        <dbReference type="Proteomes" id="UP000224634"/>
    </source>
</evidence>
<dbReference type="Proteomes" id="UP000224634">
    <property type="component" value="Unassembled WGS sequence"/>
</dbReference>
<gene>
    <name evidence="3" type="ORF">AJ80_00471</name>
</gene>
<feature type="signal peptide" evidence="2">
    <location>
        <begin position="1"/>
        <end position="19"/>
    </location>
</feature>
<accession>A0A2B7Z3I4</accession>
<feature type="compositionally biased region" description="Polar residues" evidence="1">
    <location>
        <begin position="281"/>
        <end position="308"/>
    </location>
</feature>
<dbReference type="AlphaFoldDB" id="A0A2B7Z3I4"/>
<feature type="region of interest" description="Disordered" evidence="1">
    <location>
        <begin position="139"/>
        <end position="162"/>
    </location>
</feature>
<feature type="chain" id="PRO_5012315614" evidence="2">
    <location>
        <begin position="20"/>
        <end position="308"/>
    </location>
</feature>
<evidence type="ECO:0000313" key="3">
    <source>
        <dbReference type="EMBL" id="PGH27921.1"/>
    </source>
</evidence>
<feature type="region of interest" description="Disordered" evidence="1">
    <location>
        <begin position="22"/>
        <end position="49"/>
    </location>
</feature>
<reference evidence="3 4" key="1">
    <citation type="submission" date="2017-10" db="EMBL/GenBank/DDBJ databases">
        <title>Comparative genomics in systemic dimorphic fungi from Ajellomycetaceae.</title>
        <authorList>
            <person name="Munoz J.F."/>
            <person name="Mcewen J.G."/>
            <person name="Clay O.K."/>
            <person name="Cuomo C.A."/>
        </authorList>
    </citation>
    <scope>NUCLEOTIDE SEQUENCE [LARGE SCALE GENOMIC DNA]</scope>
    <source>
        <strain evidence="3 4">UAMH7299</strain>
    </source>
</reference>
<protein>
    <submittedName>
        <fullName evidence="3">Uncharacterized protein</fullName>
    </submittedName>
</protein>
<sequence>MKSVGVISTVFLGIVPALAAPNPQLKPSNGGQSGVASGTGQPTWPHKGPPFSTHVAPRWETITADGILPANIANRGENLSVGVDLPVRLPLVVRDNAVQANENLETITADGILPTSITNRVGRDNAAQANENLSIGINLKPRQTKSPTPSFPTSSVGTPAAPILPRKEDITITIDARAPLPTAPAKRDENISIGIDLKPRDPETTDLGPNSTAPVARARRDENISIGVELKPRDPEKTDIPSLTINQSMGLPKLNRRDEDISIGIELDRPGRTHPVETPAKPTSSVGGVRTFSTSTVRKPTTSSSGSN</sequence>
<feature type="compositionally biased region" description="Low complexity" evidence="1">
    <location>
        <begin position="144"/>
        <end position="159"/>
    </location>
</feature>
<keyword evidence="4" id="KW-1185">Reference proteome</keyword>
<organism evidence="3 4">
    <name type="scientific">Polytolypa hystricis (strain UAMH7299)</name>
    <dbReference type="NCBI Taxonomy" id="1447883"/>
    <lineage>
        <taxon>Eukaryota</taxon>
        <taxon>Fungi</taxon>
        <taxon>Dikarya</taxon>
        <taxon>Ascomycota</taxon>
        <taxon>Pezizomycotina</taxon>
        <taxon>Eurotiomycetes</taxon>
        <taxon>Eurotiomycetidae</taxon>
        <taxon>Onygenales</taxon>
        <taxon>Onygenales incertae sedis</taxon>
        <taxon>Polytolypa</taxon>
    </lineage>
</organism>
<evidence type="ECO:0000256" key="1">
    <source>
        <dbReference type="SAM" id="MobiDB-lite"/>
    </source>
</evidence>
<feature type="compositionally biased region" description="Basic and acidic residues" evidence="1">
    <location>
        <begin position="265"/>
        <end position="275"/>
    </location>
</feature>